<dbReference type="PANTHER" id="PTHR34473">
    <property type="entry name" value="UPF0699 TRANSMEMBRANE PROTEIN YDBS"/>
    <property type="match status" value="1"/>
</dbReference>
<dbReference type="RefSeq" id="WP_134340012.1">
    <property type="nucleotide sequence ID" value="NZ_SOPW01000008.1"/>
</dbReference>
<organism evidence="3 4">
    <name type="scientific">Filobacillus milosensis</name>
    <dbReference type="NCBI Taxonomy" id="94137"/>
    <lineage>
        <taxon>Bacteria</taxon>
        <taxon>Bacillati</taxon>
        <taxon>Bacillota</taxon>
        <taxon>Bacilli</taxon>
        <taxon>Bacillales</taxon>
        <taxon>Bacillaceae</taxon>
        <taxon>Filobacillus</taxon>
    </lineage>
</organism>
<dbReference type="PANTHER" id="PTHR34473:SF2">
    <property type="entry name" value="UPF0699 TRANSMEMBRANE PROTEIN YDBT"/>
    <property type="match status" value="1"/>
</dbReference>
<feature type="transmembrane region" description="Helical" evidence="1">
    <location>
        <begin position="21"/>
        <end position="38"/>
    </location>
</feature>
<evidence type="ECO:0000256" key="1">
    <source>
        <dbReference type="SAM" id="Phobius"/>
    </source>
</evidence>
<keyword evidence="4" id="KW-1185">Reference proteome</keyword>
<reference evidence="3 4" key="1">
    <citation type="submission" date="2019-03" db="EMBL/GenBank/DDBJ databases">
        <authorList>
            <person name="He R.-H."/>
        </authorList>
    </citation>
    <scope>NUCLEOTIDE SEQUENCE [LARGE SCALE GENOMIC DNA]</scope>
    <source>
        <strain evidence="4">SH 714</strain>
    </source>
</reference>
<evidence type="ECO:0000313" key="3">
    <source>
        <dbReference type="EMBL" id="TFB21347.1"/>
    </source>
</evidence>
<keyword evidence="1" id="KW-0472">Membrane</keyword>
<feature type="transmembrane region" description="Helical" evidence="1">
    <location>
        <begin position="44"/>
        <end position="68"/>
    </location>
</feature>
<evidence type="ECO:0000259" key="2">
    <source>
        <dbReference type="Pfam" id="PF03703"/>
    </source>
</evidence>
<sequence>MRQPPKHRIAEEAIKAWRLTAFLFLFIPIAITIGAFILEHFVDFISIWIPIILIIVTIIDVIVTPFVIPKLRWRRWKYEILDQEIYIQHGILIVTQSVIPMARVQHVDTKQGLILSNYQLATLTITTAATTHEIPALREEEAANLRDLISELARVEQDDV</sequence>
<dbReference type="OrthoDB" id="1750577at2"/>
<accession>A0A4Y8INY8</accession>
<evidence type="ECO:0000313" key="4">
    <source>
        <dbReference type="Proteomes" id="UP000297975"/>
    </source>
</evidence>
<dbReference type="AlphaFoldDB" id="A0A4Y8INY8"/>
<protein>
    <recommendedName>
        <fullName evidence="2">YdbS-like PH domain-containing protein</fullName>
    </recommendedName>
</protein>
<comment type="caution">
    <text evidence="3">The sequence shown here is derived from an EMBL/GenBank/DDBJ whole genome shotgun (WGS) entry which is preliminary data.</text>
</comment>
<name>A0A4Y8INY8_9BACI</name>
<gene>
    <name evidence="3" type="ORF">E3U55_08510</name>
</gene>
<keyword evidence="1" id="KW-0812">Transmembrane</keyword>
<dbReference type="Proteomes" id="UP000297975">
    <property type="component" value="Unassembled WGS sequence"/>
</dbReference>
<dbReference type="InterPro" id="IPR005182">
    <property type="entry name" value="YdbS-like_PH"/>
</dbReference>
<keyword evidence="1" id="KW-1133">Transmembrane helix</keyword>
<dbReference type="EMBL" id="SOPW01000008">
    <property type="protein sequence ID" value="TFB21347.1"/>
    <property type="molecule type" value="Genomic_DNA"/>
</dbReference>
<dbReference type="Pfam" id="PF03703">
    <property type="entry name" value="bPH_2"/>
    <property type="match status" value="1"/>
</dbReference>
<feature type="domain" description="YdbS-like PH" evidence="2">
    <location>
        <begin position="73"/>
        <end position="149"/>
    </location>
</feature>
<proteinExistence type="predicted"/>